<dbReference type="Proteomes" id="UP000708208">
    <property type="component" value="Unassembled WGS sequence"/>
</dbReference>
<sequence length="74" mass="8254">MKRPMLIIAAIALILGSVSSQFGGNVRYNNCLSRYCTGGTGCYPCRETIGPRPRCAFINRRWTCDWNVSIPDNP</sequence>
<comment type="caution">
    <text evidence="2">The sequence shown here is derived from an EMBL/GenBank/DDBJ whole genome shotgun (WGS) entry which is preliminary data.</text>
</comment>
<dbReference type="EMBL" id="CAJVCH010025978">
    <property type="protein sequence ID" value="CAG7699649.1"/>
    <property type="molecule type" value="Genomic_DNA"/>
</dbReference>
<protein>
    <submittedName>
        <fullName evidence="2">Uncharacterized protein</fullName>
    </submittedName>
</protein>
<evidence type="ECO:0000256" key="1">
    <source>
        <dbReference type="SAM" id="SignalP"/>
    </source>
</evidence>
<feature type="chain" id="PRO_5035257607" evidence="1">
    <location>
        <begin position="21"/>
        <end position="74"/>
    </location>
</feature>
<accession>A0A8J2J9E9</accession>
<keyword evidence="1" id="KW-0732">Signal</keyword>
<name>A0A8J2J9E9_9HEXA</name>
<organism evidence="2 3">
    <name type="scientific">Allacma fusca</name>
    <dbReference type="NCBI Taxonomy" id="39272"/>
    <lineage>
        <taxon>Eukaryota</taxon>
        <taxon>Metazoa</taxon>
        <taxon>Ecdysozoa</taxon>
        <taxon>Arthropoda</taxon>
        <taxon>Hexapoda</taxon>
        <taxon>Collembola</taxon>
        <taxon>Symphypleona</taxon>
        <taxon>Sminthuridae</taxon>
        <taxon>Allacma</taxon>
    </lineage>
</organism>
<evidence type="ECO:0000313" key="2">
    <source>
        <dbReference type="EMBL" id="CAG7699649.1"/>
    </source>
</evidence>
<dbReference type="AlphaFoldDB" id="A0A8J2J9E9"/>
<feature type="signal peptide" evidence="1">
    <location>
        <begin position="1"/>
        <end position="20"/>
    </location>
</feature>
<evidence type="ECO:0000313" key="3">
    <source>
        <dbReference type="Proteomes" id="UP000708208"/>
    </source>
</evidence>
<reference evidence="2" key="1">
    <citation type="submission" date="2021-06" db="EMBL/GenBank/DDBJ databases">
        <authorList>
            <person name="Hodson N. C."/>
            <person name="Mongue J. A."/>
            <person name="Jaron S. K."/>
        </authorList>
    </citation>
    <scope>NUCLEOTIDE SEQUENCE</scope>
</reference>
<gene>
    <name evidence="2" type="ORF">AFUS01_LOCUS4182</name>
</gene>
<proteinExistence type="predicted"/>
<keyword evidence="3" id="KW-1185">Reference proteome</keyword>